<accession>A0A5N5TEM0</accession>
<feature type="compositionally biased region" description="Low complexity" evidence="1">
    <location>
        <begin position="54"/>
        <end position="67"/>
    </location>
</feature>
<gene>
    <name evidence="2" type="ORF">Anas_09651</name>
</gene>
<evidence type="ECO:0000256" key="1">
    <source>
        <dbReference type="SAM" id="MobiDB-lite"/>
    </source>
</evidence>
<name>A0A5N5TEM0_9CRUS</name>
<dbReference type="OrthoDB" id="6159439at2759"/>
<protein>
    <recommendedName>
        <fullName evidence="4">Homeobox domain-containing protein</fullName>
    </recommendedName>
</protein>
<sequence>MSATRLEVKRPYVTSLSVWFSNRRAKWRREEKLRHQRRVSDGGNCISPSPPSRIPNSSFSTNPTMYTPLPPPPPVHSVHDPYRLLRCTTSSLSFDTSSIKLINPSPTISKPLEEGNELKDSGTNLDRVKRKKDVKAYAGGC</sequence>
<dbReference type="GO" id="GO:0003677">
    <property type="term" value="F:DNA binding"/>
    <property type="evidence" value="ECO:0007669"/>
    <property type="project" value="InterPro"/>
</dbReference>
<feature type="region of interest" description="Disordered" evidence="1">
    <location>
        <begin position="34"/>
        <end position="74"/>
    </location>
</feature>
<comment type="caution">
    <text evidence="2">The sequence shown here is derived from an EMBL/GenBank/DDBJ whole genome shotgun (WGS) entry which is preliminary data.</text>
</comment>
<dbReference type="AlphaFoldDB" id="A0A5N5TEM0"/>
<dbReference type="Gene3D" id="1.10.10.60">
    <property type="entry name" value="Homeodomain-like"/>
    <property type="match status" value="1"/>
</dbReference>
<proteinExistence type="predicted"/>
<dbReference type="EMBL" id="SEYY01001750">
    <property type="protein sequence ID" value="KAB7505116.1"/>
    <property type="molecule type" value="Genomic_DNA"/>
</dbReference>
<evidence type="ECO:0000313" key="2">
    <source>
        <dbReference type="EMBL" id="KAB7505116.1"/>
    </source>
</evidence>
<organism evidence="2 3">
    <name type="scientific">Armadillidium nasatum</name>
    <dbReference type="NCBI Taxonomy" id="96803"/>
    <lineage>
        <taxon>Eukaryota</taxon>
        <taxon>Metazoa</taxon>
        <taxon>Ecdysozoa</taxon>
        <taxon>Arthropoda</taxon>
        <taxon>Crustacea</taxon>
        <taxon>Multicrustacea</taxon>
        <taxon>Malacostraca</taxon>
        <taxon>Eumalacostraca</taxon>
        <taxon>Peracarida</taxon>
        <taxon>Isopoda</taxon>
        <taxon>Oniscidea</taxon>
        <taxon>Crinocheta</taxon>
        <taxon>Armadillidiidae</taxon>
        <taxon>Armadillidium</taxon>
    </lineage>
</organism>
<dbReference type="InterPro" id="IPR001356">
    <property type="entry name" value="HD"/>
</dbReference>
<keyword evidence="3" id="KW-1185">Reference proteome</keyword>
<evidence type="ECO:0000313" key="3">
    <source>
        <dbReference type="Proteomes" id="UP000326759"/>
    </source>
</evidence>
<evidence type="ECO:0008006" key="4">
    <source>
        <dbReference type="Google" id="ProtNLM"/>
    </source>
</evidence>
<reference evidence="2 3" key="1">
    <citation type="journal article" date="2019" name="PLoS Biol.">
        <title>Sex chromosomes control vertical transmission of feminizing Wolbachia symbionts in an isopod.</title>
        <authorList>
            <person name="Becking T."/>
            <person name="Chebbi M.A."/>
            <person name="Giraud I."/>
            <person name="Moumen B."/>
            <person name="Laverre T."/>
            <person name="Caubet Y."/>
            <person name="Peccoud J."/>
            <person name="Gilbert C."/>
            <person name="Cordaux R."/>
        </authorList>
    </citation>
    <scope>NUCLEOTIDE SEQUENCE [LARGE SCALE GENOMIC DNA]</scope>
    <source>
        <strain evidence="2">ANa2</strain>
        <tissue evidence="2">Whole body excluding digestive tract and cuticle</tissue>
    </source>
</reference>
<dbReference type="Proteomes" id="UP000326759">
    <property type="component" value="Unassembled WGS sequence"/>
</dbReference>
<dbReference type="CDD" id="cd00086">
    <property type="entry name" value="homeodomain"/>
    <property type="match status" value="1"/>
</dbReference>